<evidence type="ECO:0000256" key="1">
    <source>
        <dbReference type="SAM" id="MobiDB-lite"/>
    </source>
</evidence>
<sequence>MGGCQSKYCSWHSALTAFYDAERESYKIKTMIAQPLHTPSVTRLDKAKTSDRHRPVQQNDSKKYLIAESLGSRPKTATNGFHGDCERSSSSGNPGVHLKHASCISALQGSSPGDAKATKPSRKFKEEGAVCNCSCKSENDRWQQGQWSDEEWETKRFTTKKAGMCKCIAGAAVDCTAVCCCPLSLLHLLALACIKMPTLVAIRTLRKVKSKLRRKHKFQEFNDDDVGPTTPLTPSLSRRESMSEVTWVPSAGFGDSRMWQEYFGPETVDLAIH</sequence>
<dbReference type="AlphaFoldDB" id="A0A2K1L7D9"/>
<dbReference type="EnsemblPlants" id="Pp3c1_8480V3.2">
    <property type="protein sequence ID" value="Pp3c1_8480V3.2"/>
    <property type="gene ID" value="Pp3c1_8480"/>
</dbReference>
<reference evidence="2 4" key="1">
    <citation type="journal article" date="2008" name="Science">
        <title>The Physcomitrella genome reveals evolutionary insights into the conquest of land by plants.</title>
        <authorList>
            <person name="Rensing S."/>
            <person name="Lang D."/>
            <person name="Zimmer A."/>
            <person name="Terry A."/>
            <person name="Salamov A."/>
            <person name="Shapiro H."/>
            <person name="Nishiyama T."/>
            <person name="Perroud P.-F."/>
            <person name="Lindquist E."/>
            <person name="Kamisugi Y."/>
            <person name="Tanahashi T."/>
            <person name="Sakakibara K."/>
            <person name="Fujita T."/>
            <person name="Oishi K."/>
            <person name="Shin-I T."/>
            <person name="Kuroki Y."/>
            <person name="Toyoda A."/>
            <person name="Suzuki Y."/>
            <person name="Hashimoto A."/>
            <person name="Yamaguchi K."/>
            <person name="Sugano A."/>
            <person name="Kohara Y."/>
            <person name="Fujiyama A."/>
            <person name="Anterola A."/>
            <person name="Aoki S."/>
            <person name="Ashton N."/>
            <person name="Barbazuk W.B."/>
            <person name="Barker E."/>
            <person name="Bennetzen J."/>
            <person name="Bezanilla M."/>
            <person name="Blankenship R."/>
            <person name="Cho S.H."/>
            <person name="Dutcher S."/>
            <person name="Estelle M."/>
            <person name="Fawcett J.A."/>
            <person name="Gundlach H."/>
            <person name="Hanada K."/>
            <person name="Heyl A."/>
            <person name="Hicks K.A."/>
            <person name="Hugh J."/>
            <person name="Lohr M."/>
            <person name="Mayer K."/>
            <person name="Melkozernov A."/>
            <person name="Murata T."/>
            <person name="Nelson D."/>
            <person name="Pils B."/>
            <person name="Prigge M."/>
            <person name="Reiss B."/>
            <person name="Renner T."/>
            <person name="Rombauts S."/>
            <person name="Rushton P."/>
            <person name="Sanderfoot A."/>
            <person name="Schween G."/>
            <person name="Shiu S.-H."/>
            <person name="Stueber K."/>
            <person name="Theodoulou F.L."/>
            <person name="Tu H."/>
            <person name="Van de Peer Y."/>
            <person name="Verrier P.J."/>
            <person name="Waters E."/>
            <person name="Wood A."/>
            <person name="Yang L."/>
            <person name="Cove D."/>
            <person name="Cuming A."/>
            <person name="Hasebe M."/>
            <person name="Lucas S."/>
            <person name="Mishler D.B."/>
            <person name="Reski R."/>
            <person name="Grigoriev I."/>
            <person name="Quatrano R.S."/>
            <person name="Boore J.L."/>
        </authorList>
    </citation>
    <scope>NUCLEOTIDE SEQUENCE [LARGE SCALE GENOMIC DNA]</scope>
    <source>
        <strain evidence="3 4">cv. Gransden 2004</strain>
    </source>
</reference>
<organism evidence="2">
    <name type="scientific">Physcomitrium patens</name>
    <name type="common">Spreading-leaved earth moss</name>
    <name type="synonym">Physcomitrella patens</name>
    <dbReference type="NCBI Taxonomy" id="3218"/>
    <lineage>
        <taxon>Eukaryota</taxon>
        <taxon>Viridiplantae</taxon>
        <taxon>Streptophyta</taxon>
        <taxon>Embryophyta</taxon>
        <taxon>Bryophyta</taxon>
        <taxon>Bryophytina</taxon>
        <taxon>Bryopsida</taxon>
        <taxon>Funariidae</taxon>
        <taxon>Funariales</taxon>
        <taxon>Funariaceae</taxon>
        <taxon>Physcomitrium</taxon>
    </lineage>
</organism>
<dbReference type="InParanoid" id="A0A2K1L7D9"/>
<evidence type="ECO:0000313" key="2">
    <source>
        <dbReference type="EMBL" id="PNR61970.1"/>
    </source>
</evidence>
<feature type="region of interest" description="Disordered" evidence="1">
    <location>
        <begin position="73"/>
        <end position="93"/>
    </location>
</feature>
<accession>A0A2K1L7D9</accession>
<dbReference type="PaxDb" id="3218-PP1S38_173V6.1"/>
<dbReference type="Gramene" id="Pp3c1_8480V3.2">
    <property type="protein sequence ID" value="Pp3c1_8480V3.2"/>
    <property type="gene ID" value="Pp3c1_8480"/>
</dbReference>
<evidence type="ECO:0000313" key="3">
    <source>
        <dbReference type="EnsemblPlants" id="Pp3c1_8480V3.1"/>
    </source>
</evidence>
<protein>
    <submittedName>
        <fullName evidence="2 3">Uncharacterized protein</fullName>
    </submittedName>
</protein>
<proteinExistence type="predicted"/>
<gene>
    <name evidence="2" type="ORF">PHYPA_000394</name>
</gene>
<dbReference type="Proteomes" id="UP000006727">
    <property type="component" value="Chromosome 1"/>
</dbReference>
<reference evidence="2 4" key="2">
    <citation type="journal article" date="2018" name="Plant J.">
        <title>The Physcomitrella patens chromosome-scale assembly reveals moss genome structure and evolution.</title>
        <authorList>
            <person name="Lang D."/>
            <person name="Ullrich K.K."/>
            <person name="Murat F."/>
            <person name="Fuchs J."/>
            <person name="Jenkins J."/>
            <person name="Haas F.B."/>
            <person name="Piednoel M."/>
            <person name="Gundlach H."/>
            <person name="Van Bel M."/>
            <person name="Meyberg R."/>
            <person name="Vives C."/>
            <person name="Morata J."/>
            <person name="Symeonidi A."/>
            <person name="Hiss M."/>
            <person name="Muchero W."/>
            <person name="Kamisugi Y."/>
            <person name="Saleh O."/>
            <person name="Blanc G."/>
            <person name="Decker E.L."/>
            <person name="van Gessel N."/>
            <person name="Grimwood J."/>
            <person name="Hayes R.D."/>
            <person name="Graham S.W."/>
            <person name="Gunter L.E."/>
            <person name="McDaniel S.F."/>
            <person name="Hoernstein S.N.W."/>
            <person name="Larsson A."/>
            <person name="Li F.W."/>
            <person name="Perroud P.F."/>
            <person name="Phillips J."/>
            <person name="Ranjan P."/>
            <person name="Rokshar D.S."/>
            <person name="Rothfels C.J."/>
            <person name="Schneider L."/>
            <person name="Shu S."/>
            <person name="Stevenson D.W."/>
            <person name="Thummler F."/>
            <person name="Tillich M."/>
            <person name="Villarreal Aguilar J.C."/>
            <person name="Widiez T."/>
            <person name="Wong G.K."/>
            <person name="Wymore A."/>
            <person name="Zhang Y."/>
            <person name="Zimmer A.D."/>
            <person name="Quatrano R.S."/>
            <person name="Mayer K.F.X."/>
            <person name="Goodstein D."/>
            <person name="Casacuberta J.M."/>
            <person name="Vandepoele K."/>
            <person name="Reski R."/>
            <person name="Cuming A.C."/>
            <person name="Tuskan G.A."/>
            <person name="Maumus F."/>
            <person name="Salse J."/>
            <person name="Schmutz J."/>
            <person name="Rensing S.A."/>
        </authorList>
    </citation>
    <scope>NUCLEOTIDE SEQUENCE [LARGE SCALE GENOMIC DNA]</scope>
    <source>
        <strain evidence="3 4">cv. Gransden 2004</strain>
    </source>
</reference>
<dbReference type="PANTHER" id="PTHR33264">
    <property type="entry name" value="EXPRESSED PROTEIN"/>
    <property type="match status" value="1"/>
</dbReference>
<evidence type="ECO:0000313" key="4">
    <source>
        <dbReference type="Proteomes" id="UP000006727"/>
    </source>
</evidence>
<dbReference type="EnsemblPlants" id="Pp3c1_8480V3.1">
    <property type="protein sequence ID" value="Pp3c1_8480V3.1"/>
    <property type="gene ID" value="Pp3c1_8480"/>
</dbReference>
<name>A0A2K1L7D9_PHYPA</name>
<reference evidence="3" key="3">
    <citation type="submission" date="2020-12" db="UniProtKB">
        <authorList>
            <consortium name="EnsemblPlants"/>
        </authorList>
    </citation>
    <scope>IDENTIFICATION</scope>
</reference>
<keyword evidence="4" id="KW-1185">Reference proteome</keyword>
<dbReference type="PANTHER" id="PTHR33264:SF69">
    <property type="entry name" value="WRKY DOMAIN-CONTAINING PROTEIN"/>
    <property type="match status" value="1"/>
</dbReference>
<dbReference type="Gramene" id="Pp3c1_8480V3.1">
    <property type="protein sequence ID" value="Pp3c1_8480V3.1"/>
    <property type="gene ID" value="Pp3c1_8480"/>
</dbReference>
<dbReference type="EMBL" id="ABEU02000001">
    <property type="protein sequence ID" value="PNR61970.1"/>
    <property type="molecule type" value="Genomic_DNA"/>
</dbReference>